<gene>
    <name evidence="2" type="ORF">V6N12_008565</name>
</gene>
<proteinExistence type="predicted"/>
<reference evidence="2 3" key="1">
    <citation type="journal article" date="2024" name="G3 (Bethesda)">
        <title>Genome assembly of Hibiscus sabdariffa L. provides insights into metabolisms of medicinal natural products.</title>
        <authorList>
            <person name="Kim T."/>
        </authorList>
    </citation>
    <scope>NUCLEOTIDE SEQUENCE [LARGE SCALE GENOMIC DNA]</scope>
    <source>
        <strain evidence="2">TK-2024</strain>
        <tissue evidence="2">Old leaves</tissue>
    </source>
</reference>
<name>A0ABR2BJM1_9ROSI</name>
<comment type="caution">
    <text evidence="2">The sequence shown here is derived from an EMBL/GenBank/DDBJ whole genome shotgun (WGS) entry which is preliminary data.</text>
</comment>
<feature type="region of interest" description="Disordered" evidence="1">
    <location>
        <begin position="26"/>
        <end position="47"/>
    </location>
</feature>
<keyword evidence="3" id="KW-1185">Reference proteome</keyword>
<feature type="region of interest" description="Disordered" evidence="1">
    <location>
        <begin position="70"/>
        <end position="93"/>
    </location>
</feature>
<organism evidence="2 3">
    <name type="scientific">Hibiscus sabdariffa</name>
    <name type="common">roselle</name>
    <dbReference type="NCBI Taxonomy" id="183260"/>
    <lineage>
        <taxon>Eukaryota</taxon>
        <taxon>Viridiplantae</taxon>
        <taxon>Streptophyta</taxon>
        <taxon>Embryophyta</taxon>
        <taxon>Tracheophyta</taxon>
        <taxon>Spermatophyta</taxon>
        <taxon>Magnoliopsida</taxon>
        <taxon>eudicotyledons</taxon>
        <taxon>Gunneridae</taxon>
        <taxon>Pentapetalae</taxon>
        <taxon>rosids</taxon>
        <taxon>malvids</taxon>
        <taxon>Malvales</taxon>
        <taxon>Malvaceae</taxon>
        <taxon>Malvoideae</taxon>
        <taxon>Hibiscus</taxon>
    </lineage>
</organism>
<dbReference type="EMBL" id="JBBPBM010000109">
    <property type="protein sequence ID" value="KAK8507221.1"/>
    <property type="molecule type" value="Genomic_DNA"/>
</dbReference>
<sequence length="93" mass="9177">MIHSVQFTVADDAPSPAPIVNVVAVGEPVSTGGEPSSAPTPGPASETTTKFAVIDDAPSPAPIANVVAVGEPVSTGSEPSSALRPTLETTTKV</sequence>
<evidence type="ECO:0000313" key="3">
    <source>
        <dbReference type="Proteomes" id="UP001472677"/>
    </source>
</evidence>
<dbReference type="Proteomes" id="UP001472677">
    <property type="component" value="Unassembled WGS sequence"/>
</dbReference>
<protein>
    <submittedName>
        <fullName evidence="2">Uncharacterized protein</fullName>
    </submittedName>
</protein>
<feature type="compositionally biased region" description="Polar residues" evidence="1">
    <location>
        <begin position="33"/>
        <end position="47"/>
    </location>
</feature>
<evidence type="ECO:0000313" key="2">
    <source>
        <dbReference type="EMBL" id="KAK8507221.1"/>
    </source>
</evidence>
<evidence type="ECO:0000256" key="1">
    <source>
        <dbReference type="SAM" id="MobiDB-lite"/>
    </source>
</evidence>
<accession>A0ABR2BJM1</accession>